<feature type="compositionally biased region" description="Polar residues" evidence="1">
    <location>
        <begin position="22"/>
        <end position="34"/>
    </location>
</feature>
<feature type="region of interest" description="Disordered" evidence="1">
    <location>
        <begin position="1"/>
        <end position="34"/>
    </location>
</feature>
<reference evidence="2" key="1">
    <citation type="submission" date="2021-02" db="EMBL/GenBank/DDBJ databases">
        <authorList>
            <person name="Nowell W R."/>
        </authorList>
    </citation>
    <scope>NUCLEOTIDE SEQUENCE</scope>
</reference>
<sequence>SSESQPTSSSESQPTSSSISSGLQPVSSLISLES</sequence>
<gene>
    <name evidence="2" type="ORF">GIL414_LOCUS66317</name>
</gene>
<protein>
    <submittedName>
        <fullName evidence="2">Uncharacterized protein</fullName>
    </submittedName>
</protein>
<dbReference type="EMBL" id="CAJOBJ010310237">
    <property type="protein sequence ID" value="CAF5166460.1"/>
    <property type="molecule type" value="Genomic_DNA"/>
</dbReference>
<accession>A0A8S3GL13</accession>
<dbReference type="Proteomes" id="UP000681720">
    <property type="component" value="Unassembled WGS sequence"/>
</dbReference>
<name>A0A8S3GL13_9BILA</name>
<comment type="caution">
    <text evidence="2">The sequence shown here is derived from an EMBL/GenBank/DDBJ whole genome shotgun (WGS) entry which is preliminary data.</text>
</comment>
<feature type="compositionally biased region" description="Low complexity" evidence="1">
    <location>
        <begin position="1"/>
        <end position="21"/>
    </location>
</feature>
<evidence type="ECO:0000313" key="3">
    <source>
        <dbReference type="Proteomes" id="UP000681720"/>
    </source>
</evidence>
<dbReference type="AlphaFoldDB" id="A0A8S3GL13"/>
<evidence type="ECO:0000313" key="2">
    <source>
        <dbReference type="EMBL" id="CAF5166460.1"/>
    </source>
</evidence>
<organism evidence="2 3">
    <name type="scientific">Rotaria magnacalcarata</name>
    <dbReference type="NCBI Taxonomy" id="392030"/>
    <lineage>
        <taxon>Eukaryota</taxon>
        <taxon>Metazoa</taxon>
        <taxon>Spiralia</taxon>
        <taxon>Gnathifera</taxon>
        <taxon>Rotifera</taxon>
        <taxon>Eurotatoria</taxon>
        <taxon>Bdelloidea</taxon>
        <taxon>Philodinida</taxon>
        <taxon>Philodinidae</taxon>
        <taxon>Rotaria</taxon>
    </lineage>
</organism>
<evidence type="ECO:0000256" key="1">
    <source>
        <dbReference type="SAM" id="MobiDB-lite"/>
    </source>
</evidence>
<feature type="non-terminal residue" evidence="2">
    <location>
        <position position="1"/>
    </location>
</feature>
<proteinExistence type="predicted"/>